<dbReference type="Proteomes" id="UP000784880">
    <property type="component" value="Unassembled WGS sequence"/>
</dbReference>
<evidence type="ECO:0000313" key="3">
    <source>
        <dbReference type="Proteomes" id="UP000784880"/>
    </source>
</evidence>
<accession>A0ABS6JNI8</accession>
<reference evidence="2 3" key="1">
    <citation type="submission" date="2021-06" db="EMBL/GenBank/DDBJ databases">
        <title>Bacillus sp. RD4P76, an endophyte from a halophyte.</title>
        <authorList>
            <person name="Sun J.-Q."/>
        </authorList>
    </citation>
    <scope>NUCLEOTIDE SEQUENCE [LARGE SCALE GENOMIC DNA]</scope>
    <source>
        <strain evidence="2 3">CGMCC 1.15917</strain>
    </source>
</reference>
<feature type="region of interest" description="Disordered" evidence="1">
    <location>
        <begin position="1"/>
        <end position="56"/>
    </location>
</feature>
<feature type="compositionally biased region" description="Basic and acidic residues" evidence="1">
    <location>
        <begin position="187"/>
        <end position="197"/>
    </location>
</feature>
<feature type="region of interest" description="Disordered" evidence="1">
    <location>
        <begin position="68"/>
        <end position="162"/>
    </location>
</feature>
<keyword evidence="3" id="KW-1185">Reference proteome</keyword>
<sequence length="263" mass="30001">MGVALSGNVASLGRKRQKGRETLRKSRIIGEEATKGKGNALQLSHHSRRKRQKGREVLTNCRIIEEEATKGKRNAPQLSHHQGGSDKREEKRSRNVASSRRKRQKGRETLRKCRIIKEEATKGKGSALQLSHHRGGSDKREGKRSAIVASSRRKRQKGRGTLYNCRIIKEEATKGKRNALQLSHHQGGSDKREEKPSRNVASNHRRRTLKNCRIKSSRRKRHNERKMPAPPMSSIPEVEDAKAKIKNKNVSQKTRYSKTRRLV</sequence>
<feature type="region of interest" description="Disordered" evidence="1">
    <location>
        <begin position="174"/>
        <end position="263"/>
    </location>
</feature>
<comment type="caution">
    <text evidence="2">The sequence shown here is derived from an EMBL/GenBank/DDBJ whole genome shotgun (WGS) entry which is preliminary data.</text>
</comment>
<name>A0ABS6JNI8_9BACI</name>
<feature type="compositionally biased region" description="Basic and acidic residues" evidence="1">
    <location>
        <begin position="135"/>
        <end position="144"/>
    </location>
</feature>
<feature type="compositionally biased region" description="Basic residues" evidence="1">
    <location>
        <begin position="203"/>
        <end position="224"/>
    </location>
</feature>
<dbReference type="RefSeq" id="WP_217068233.1">
    <property type="nucleotide sequence ID" value="NZ_JAHQCS010000158.1"/>
</dbReference>
<feature type="compositionally biased region" description="Basic and acidic residues" evidence="1">
    <location>
        <begin position="106"/>
        <end position="122"/>
    </location>
</feature>
<proteinExistence type="predicted"/>
<evidence type="ECO:0000313" key="2">
    <source>
        <dbReference type="EMBL" id="MBU9713975.1"/>
    </source>
</evidence>
<dbReference type="EMBL" id="JAHQCS010000158">
    <property type="protein sequence ID" value="MBU9713975.1"/>
    <property type="molecule type" value="Genomic_DNA"/>
</dbReference>
<gene>
    <name evidence="2" type="ORF">KS419_19770</name>
</gene>
<feature type="compositionally biased region" description="Basic and acidic residues" evidence="1">
    <location>
        <begin position="19"/>
        <end position="35"/>
    </location>
</feature>
<evidence type="ECO:0000256" key="1">
    <source>
        <dbReference type="SAM" id="MobiDB-lite"/>
    </source>
</evidence>
<feature type="compositionally biased region" description="Basic and acidic residues" evidence="1">
    <location>
        <begin position="83"/>
        <end position="93"/>
    </location>
</feature>
<protein>
    <submittedName>
        <fullName evidence="2">Uncharacterized protein</fullName>
    </submittedName>
</protein>
<organism evidence="2 3">
    <name type="scientific">Evansella tamaricis</name>
    <dbReference type="NCBI Taxonomy" id="2069301"/>
    <lineage>
        <taxon>Bacteria</taxon>
        <taxon>Bacillati</taxon>
        <taxon>Bacillota</taxon>
        <taxon>Bacilli</taxon>
        <taxon>Bacillales</taxon>
        <taxon>Bacillaceae</taxon>
        <taxon>Evansella</taxon>
    </lineage>
</organism>